<dbReference type="InterPro" id="IPR006115">
    <property type="entry name" value="6PGDH_NADP-bd"/>
</dbReference>
<dbReference type="SUPFAM" id="SSF48179">
    <property type="entry name" value="6-phosphogluconate dehydrogenase C-terminal domain-like"/>
    <property type="match status" value="1"/>
</dbReference>
<dbReference type="Gene3D" id="3.40.50.720">
    <property type="entry name" value="NAD(P)-binding Rossmann-like Domain"/>
    <property type="match status" value="1"/>
</dbReference>
<proteinExistence type="predicted"/>
<dbReference type="Proteomes" id="UP001261624">
    <property type="component" value="Unassembled WGS sequence"/>
</dbReference>
<reference evidence="5 6" key="1">
    <citation type="submission" date="2023-09" db="EMBL/GenBank/DDBJ databases">
        <authorList>
            <person name="Rey-Velasco X."/>
        </authorList>
    </citation>
    <scope>NUCLEOTIDE SEQUENCE [LARGE SCALE GENOMIC DNA]</scope>
    <source>
        <strain evidence="5 6">F188</strain>
    </source>
</reference>
<gene>
    <name evidence="5" type="ORF">RM549_04765</name>
</gene>
<comment type="caution">
    <text evidence="5">The sequence shown here is derived from an EMBL/GenBank/DDBJ whole genome shotgun (WGS) entry which is preliminary data.</text>
</comment>
<dbReference type="InterPro" id="IPR029154">
    <property type="entry name" value="HIBADH-like_NADP-bd"/>
</dbReference>
<dbReference type="GO" id="GO:0016491">
    <property type="term" value="F:oxidoreductase activity"/>
    <property type="evidence" value="ECO:0007669"/>
    <property type="project" value="UniProtKB-KW"/>
</dbReference>
<evidence type="ECO:0000313" key="5">
    <source>
        <dbReference type="EMBL" id="MDT0689084.1"/>
    </source>
</evidence>
<feature type="domain" description="3-hydroxyisobutyrate dehydrogenase-like NAD-binding" evidence="4">
    <location>
        <begin position="169"/>
        <end position="287"/>
    </location>
</feature>
<organism evidence="5 6">
    <name type="scientific">Autumnicola patrickiae</name>
    <dbReference type="NCBI Taxonomy" id="3075591"/>
    <lineage>
        <taxon>Bacteria</taxon>
        <taxon>Pseudomonadati</taxon>
        <taxon>Bacteroidota</taxon>
        <taxon>Flavobacteriia</taxon>
        <taxon>Flavobacteriales</taxon>
        <taxon>Flavobacteriaceae</taxon>
        <taxon>Autumnicola</taxon>
    </lineage>
</organism>
<evidence type="ECO:0000256" key="2">
    <source>
        <dbReference type="ARBA" id="ARBA00023027"/>
    </source>
</evidence>
<dbReference type="Pfam" id="PF03446">
    <property type="entry name" value="NAD_binding_2"/>
    <property type="match status" value="1"/>
</dbReference>
<feature type="domain" description="6-phosphogluconate dehydrogenase NADP-binding" evidence="3">
    <location>
        <begin position="7"/>
        <end position="165"/>
    </location>
</feature>
<dbReference type="Pfam" id="PF14833">
    <property type="entry name" value="NAD_binding_11"/>
    <property type="match status" value="1"/>
</dbReference>
<keyword evidence="2" id="KW-0520">NAD</keyword>
<dbReference type="EC" id="1.1.-.-" evidence="5"/>
<keyword evidence="6" id="KW-1185">Reference proteome</keyword>
<dbReference type="EMBL" id="JAVRHM010000004">
    <property type="protein sequence ID" value="MDT0689084.1"/>
    <property type="molecule type" value="Genomic_DNA"/>
</dbReference>
<evidence type="ECO:0000259" key="3">
    <source>
        <dbReference type="Pfam" id="PF03446"/>
    </source>
</evidence>
<dbReference type="InterPro" id="IPR008927">
    <property type="entry name" value="6-PGluconate_DH-like_C_sf"/>
</dbReference>
<dbReference type="Gene3D" id="1.10.1040.10">
    <property type="entry name" value="N-(1-d-carboxylethyl)-l-norvaline Dehydrogenase, domain 2"/>
    <property type="match status" value="1"/>
</dbReference>
<name>A0ABU3E091_9FLAO</name>
<dbReference type="RefSeq" id="WP_311682292.1">
    <property type="nucleotide sequence ID" value="NZ_JAVRHM010000004.1"/>
</dbReference>
<dbReference type="PANTHER" id="PTHR43060">
    <property type="entry name" value="3-HYDROXYISOBUTYRATE DEHYDROGENASE-LIKE 1, MITOCHONDRIAL-RELATED"/>
    <property type="match status" value="1"/>
</dbReference>
<sequence>MDMIKEKIGVIGLGRIGFPVARAFIKKGYSVYGDDKRSEIIEKFQELGGIHYQSPAEIGSYCKTVLVIVLNDKQVLEVFSGDSGLLEGIKPGSVIICMSTINRSVLESIAAQCTERNVNFVDCPFTGGPARVPEGNLTLIAAAPLELINTVAPVLEVIGNVVHVGNIPGIGQSVKYCNQLLVGTTHVATMEVITLARKLNLDAALVCKIVGSGIAGSEYFQLLSESLLEARPSPGGLGQMCKDMSIVSNTLDEVKFPAYVAKAATKYFKLAEDLSMQNLEGSELIKVVENVSDQIK</sequence>
<dbReference type="InterPro" id="IPR036291">
    <property type="entry name" value="NAD(P)-bd_dom_sf"/>
</dbReference>
<accession>A0ABU3E091</accession>
<protein>
    <submittedName>
        <fullName evidence="5">NAD(P)-dependent oxidoreductase</fullName>
        <ecNumber evidence="5">1.1.-.-</ecNumber>
    </submittedName>
</protein>
<dbReference type="PIRSF" id="PIRSF000103">
    <property type="entry name" value="HIBADH"/>
    <property type="match status" value="1"/>
</dbReference>
<evidence type="ECO:0000259" key="4">
    <source>
        <dbReference type="Pfam" id="PF14833"/>
    </source>
</evidence>
<evidence type="ECO:0000313" key="6">
    <source>
        <dbReference type="Proteomes" id="UP001261624"/>
    </source>
</evidence>
<dbReference type="SUPFAM" id="SSF51735">
    <property type="entry name" value="NAD(P)-binding Rossmann-fold domains"/>
    <property type="match status" value="1"/>
</dbReference>
<dbReference type="InterPro" id="IPR013328">
    <property type="entry name" value="6PGD_dom2"/>
</dbReference>
<keyword evidence="1 5" id="KW-0560">Oxidoreductase</keyword>
<evidence type="ECO:0000256" key="1">
    <source>
        <dbReference type="ARBA" id="ARBA00023002"/>
    </source>
</evidence>
<dbReference type="PANTHER" id="PTHR43060:SF15">
    <property type="entry name" value="3-HYDROXYISOBUTYRATE DEHYDROGENASE-LIKE 1, MITOCHONDRIAL-RELATED"/>
    <property type="match status" value="1"/>
</dbReference>
<dbReference type="InterPro" id="IPR015815">
    <property type="entry name" value="HIBADH-related"/>
</dbReference>